<protein>
    <recommendedName>
        <fullName evidence="4">Yip1 domain-containing protein</fullName>
    </recommendedName>
</protein>
<dbReference type="Proteomes" id="UP000596739">
    <property type="component" value="Unassembled WGS sequence"/>
</dbReference>
<feature type="transmembrane region" description="Helical" evidence="1">
    <location>
        <begin position="37"/>
        <end position="56"/>
    </location>
</feature>
<feature type="transmembrane region" description="Helical" evidence="1">
    <location>
        <begin position="76"/>
        <end position="98"/>
    </location>
</feature>
<reference evidence="3" key="1">
    <citation type="submission" date="2021-01" db="EMBL/GenBank/DDBJ databases">
        <title>Genome public.</title>
        <authorList>
            <person name="Liu C."/>
            <person name="Sun Q."/>
        </authorList>
    </citation>
    <scope>NUCLEOTIDE SEQUENCE [LARGE SCALE GENOMIC DNA]</scope>
    <source>
        <strain evidence="3">YIM B02505</strain>
    </source>
</reference>
<proteinExistence type="predicted"/>
<evidence type="ECO:0000313" key="3">
    <source>
        <dbReference type="Proteomes" id="UP000596739"/>
    </source>
</evidence>
<comment type="caution">
    <text evidence="2">The sequence shown here is derived from an EMBL/GenBank/DDBJ whole genome shotgun (WGS) entry which is preliminary data.</text>
</comment>
<evidence type="ECO:0000256" key="1">
    <source>
        <dbReference type="SAM" id="Phobius"/>
    </source>
</evidence>
<evidence type="ECO:0000313" key="2">
    <source>
        <dbReference type="EMBL" id="MBK1813607.1"/>
    </source>
</evidence>
<dbReference type="RefSeq" id="WP_200273914.1">
    <property type="nucleotide sequence ID" value="NZ_JAENHN010000066.1"/>
</dbReference>
<sequence length="217" mass="25031">MNKDIFVENLKDLISEKNFNEVFKKSVKLIKPSKSRVIILLALFCILIGPIFYLVIQDETSTKVIELVDMSNDILMGIFGISFTGYALFQALLGANALKQMLLQKIGKSSNLKTYNMYFFICSTLYLFLIVCNYVIKIIIETNINLLVKLYIPELYYNILITFFLMIYILLNIFSMLETKSLVLNMYFCFNTSVFSEGLEIISNENQQEESKGNNDN</sequence>
<keyword evidence="3" id="KW-1185">Reference proteome</keyword>
<keyword evidence="1" id="KW-1133">Transmembrane helix</keyword>
<accession>A0ABS1EW54</accession>
<name>A0ABS1EW54_9CLOT</name>
<keyword evidence="1" id="KW-0812">Transmembrane</keyword>
<gene>
    <name evidence="2" type="ORF">JHL18_23610</name>
</gene>
<dbReference type="EMBL" id="JAENHN010000066">
    <property type="protein sequence ID" value="MBK1813607.1"/>
    <property type="molecule type" value="Genomic_DNA"/>
</dbReference>
<evidence type="ECO:0008006" key="4">
    <source>
        <dbReference type="Google" id="ProtNLM"/>
    </source>
</evidence>
<keyword evidence="1" id="KW-0472">Membrane</keyword>
<organism evidence="2 3">
    <name type="scientific">Clostridium yunnanense</name>
    <dbReference type="NCBI Taxonomy" id="2800325"/>
    <lineage>
        <taxon>Bacteria</taxon>
        <taxon>Bacillati</taxon>
        <taxon>Bacillota</taxon>
        <taxon>Clostridia</taxon>
        <taxon>Eubacteriales</taxon>
        <taxon>Clostridiaceae</taxon>
        <taxon>Clostridium</taxon>
    </lineage>
</organism>
<feature type="transmembrane region" description="Helical" evidence="1">
    <location>
        <begin position="118"/>
        <end position="136"/>
    </location>
</feature>
<feature type="transmembrane region" description="Helical" evidence="1">
    <location>
        <begin position="156"/>
        <end position="177"/>
    </location>
</feature>